<comment type="caution">
    <text evidence="1">The sequence shown here is derived from an EMBL/GenBank/DDBJ whole genome shotgun (WGS) entry which is preliminary data.</text>
</comment>
<accession>A0AAN9SS44</accession>
<evidence type="ECO:0000313" key="2">
    <source>
        <dbReference type="Proteomes" id="UP001386955"/>
    </source>
</evidence>
<evidence type="ECO:0000313" key="1">
    <source>
        <dbReference type="EMBL" id="KAK7402242.1"/>
    </source>
</evidence>
<proteinExistence type="predicted"/>
<dbReference type="PANTHER" id="PTHR31286:SF99">
    <property type="entry name" value="DUF4283 DOMAIN-CONTAINING PROTEIN"/>
    <property type="match status" value="1"/>
</dbReference>
<sequence>MLKIDGVISNKAHGRFARICVEIDLDMSLQPKVIARGYILNLQYEGLHSICFKCHQYGHKDISCNETLNGAFSVVTWKMQRPRSPSCTVKRGITVMLIHNRHITAGSTRPWWKREFGDAPAITRSSSSIGS</sequence>
<evidence type="ECO:0008006" key="3">
    <source>
        <dbReference type="Google" id="ProtNLM"/>
    </source>
</evidence>
<dbReference type="InterPro" id="IPR040256">
    <property type="entry name" value="At4g02000-like"/>
</dbReference>
<reference evidence="1 2" key="1">
    <citation type="submission" date="2024-01" db="EMBL/GenBank/DDBJ databases">
        <title>The genomes of 5 underutilized Papilionoideae crops provide insights into root nodulation and disease resistanc.</title>
        <authorList>
            <person name="Jiang F."/>
        </authorList>
    </citation>
    <scope>NUCLEOTIDE SEQUENCE [LARGE SCALE GENOMIC DNA]</scope>
    <source>
        <strain evidence="1">DUOXIRENSHENG_FW03</strain>
        <tissue evidence="1">Leaves</tissue>
    </source>
</reference>
<dbReference type="PANTHER" id="PTHR31286">
    <property type="entry name" value="GLYCINE-RICH CELL WALL STRUCTURAL PROTEIN 1.8-LIKE"/>
    <property type="match status" value="1"/>
</dbReference>
<organism evidence="1 2">
    <name type="scientific">Psophocarpus tetragonolobus</name>
    <name type="common">Winged bean</name>
    <name type="synonym">Dolichos tetragonolobus</name>
    <dbReference type="NCBI Taxonomy" id="3891"/>
    <lineage>
        <taxon>Eukaryota</taxon>
        <taxon>Viridiplantae</taxon>
        <taxon>Streptophyta</taxon>
        <taxon>Embryophyta</taxon>
        <taxon>Tracheophyta</taxon>
        <taxon>Spermatophyta</taxon>
        <taxon>Magnoliopsida</taxon>
        <taxon>eudicotyledons</taxon>
        <taxon>Gunneridae</taxon>
        <taxon>Pentapetalae</taxon>
        <taxon>rosids</taxon>
        <taxon>fabids</taxon>
        <taxon>Fabales</taxon>
        <taxon>Fabaceae</taxon>
        <taxon>Papilionoideae</taxon>
        <taxon>50 kb inversion clade</taxon>
        <taxon>NPAAA clade</taxon>
        <taxon>indigoferoid/millettioid clade</taxon>
        <taxon>Phaseoleae</taxon>
        <taxon>Psophocarpus</taxon>
    </lineage>
</organism>
<keyword evidence="2" id="KW-1185">Reference proteome</keyword>
<protein>
    <recommendedName>
        <fullName evidence="3">Zinc knuckle CX2CX4HX4C domain-containing protein</fullName>
    </recommendedName>
</protein>
<name>A0AAN9SS44_PSOTE</name>
<dbReference type="Proteomes" id="UP001386955">
    <property type="component" value="Unassembled WGS sequence"/>
</dbReference>
<dbReference type="EMBL" id="JAYMYS010000003">
    <property type="protein sequence ID" value="KAK7402242.1"/>
    <property type="molecule type" value="Genomic_DNA"/>
</dbReference>
<dbReference type="AlphaFoldDB" id="A0AAN9SS44"/>
<gene>
    <name evidence="1" type="ORF">VNO78_14348</name>
</gene>